<feature type="domain" description="TfoX C-terminal" evidence="1">
    <location>
        <begin position="1"/>
        <end position="79"/>
    </location>
</feature>
<dbReference type="Gene3D" id="1.10.150.20">
    <property type="entry name" value="5' to 3' exonuclease, C-terminal subdomain"/>
    <property type="match status" value="1"/>
</dbReference>
<name>A0A4R2EKD8_9BACT</name>
<sequence length="96" mass="10582">MKSDLSKLPNIGKDTETKLIRVGITSAAELKEVGVEQAFLRLQAIDPGACLSLLYGLAGAIENVKWNQHPPQRKHELQTFYQQAKALLDEGSLAHE</sequence>
<dbReference type="OrthoDB" id="9796798at2"/>
<evidence type="ECO:0000259" key="1">
    <source>
        <dbReference type="Pfam" id="PF04994"/>
    </source>
</evidence>
<evidence type="ECO:0000313" key="3">
    <source>
        <dbReference type="Proteomes" id="UP000294830"/>
    </source>
</evidence>
<organism evidence="2 3">
    <name type="scientific">Acetobacteroides hydrogenigenes</name>
    <dbReference type="NCBI Taxonomy" id="979970"/>
    <lineage>
        <taxon>Bacteria</taxon>
        <taxon>Pseudomonadati</taxon>
        <taxon>Bacteroidota</taxon>
        <taxon>Bacteroidia</taxon>
        <taxon>Bacteroidales</taxon>
        <taxon>Rikenellaceae</taxon>
        <taxon>Acetobacteroides</taxon>
    </lineage>
</organism>
<dbReference type="InterPro" id="IPR047525">
    <property type="entry name" value="TfoX-like"/>
</dbReference>
<keyword evidence="3" id="KW-1185">Reference proteome</keyword>
<dbReference type="Proteomes" id="UP000294830">
    <property type="component" value="Unassembled WGS sequence"/>
</dbReference>
<dbReference type="InterPro" id="IPR007077">
    <property type="entry name" value="TfoX_C"/>
</dbReference>
<dbReference type="AlphaFoldDB" id="A0A4R2EKD8"/>
<evidence type="ECO:0000313" key="2">
    <source>
        <dbReference type="EMBL" id="TCN68835.1"/>
    </source>
</evidence>
<dbReference type="PANTHER" id="PTHR36121">
    <property type="entry name" value="PROTEIN SXY"/>
    <property type="match status" value="1"/>
</dbReference>
<dbReference type="PANTHER" id="PTHR36121:SF1">
    <property type="entry name" value="PROTEIN SXY"/>
    <property type="match status" value="1"/>
</dbReference>
<gene>
    <name evidence="2" type="ORF">CLV25_10536</name>
</gene>
<accession>A0A4R2EKD8</accession>
<proteinExistence type="predicted"/>
<protein>
    <submittedName>
        <fullName evidence="2">DNA transformation protein</fullName>
    </submittedName>
</protein>
<comment type="caution">
    <text evidence="2">The sequence shown here is derived from an EMBL/GenBank/DDBJ whole genome shotgun (WGS) entry which is preliminary data.</text>
</comment>
<dbReference type="RefSeq" id="WP_131838860.1">
    <property type="nucleotide sequence ID" value="NZ_SLWB01000005.1"/>
</dbReference>
<reference evidence="2 3" key="1">
    <citation type="submission" date="2019-03" db="EMBL/GenBank/DDBJ databases">
        <title>Genomic Encyclopedia of Archaeal and Bacterial Type Strains, Phase II (KMG-II): from individual species to whole genera.</title>
        <authorList>
            <person name="Goeker M."/>
        </authorList>
    </citation>
    <scope>NUCLEOTIDE SEQUENCE [LARGE SCALE GENOMIC DNA]</scope>
    <source>
        <strain evidence="2 3">RL-C</strain>
    </source>
</reference>
<dbReference type="EMBL" id="SLWB01000005">
    <property type="protein sequence ID" value="TCN68835.1"/>
    <property type="molecule type" value="Genomic_DNA"/>
</dbReference>
<dbReference type="Pfam" id="PF04994">
    <property type="entry name" value="TfoX_C"/>
    <property type="match status" value="1"/>
</dbReference>